<evidence type="ECO:0000313" key="1">
    <source>
        <dbReference type="EMBL" id="CAE7513719.1"/>
    </source>
</evidence>
<accession>A0A812T7B1</accession>
<gene>
    <name evidence="1" type="ORF">SNAT2548_LOCUS28756</name>
</gene>
<comment type="caution">
    <text evidence="1">The sequence shown here is derived from an EMBL/GenBank/DDBJ whole genome shotgun (WGS) entry which is preliminary data.</text>
</comment>
<proteinExistence type="predicted"/>
<keyword evidence="2" id="KW-1185">Reference proteome</keyword>
<evidence type="ECO:0000313" key="2">
    <source>
        <dbReference type="Proteomes" id="UP000604046"/>
    </source>
</evidence>
<protein>
    <submittedName>
        <fullName evidence="1">Uncharacterized protein</fullName>
    </submittedName>
</protein>
<organism evidence="1 2">
    <name type="scientific">Symbiodinium natans</name>
    <dbReference type="NCBI Taxonomy" id="878477"/>
    <lineage>
        <taxon>Eukaryota</taxon>
        <taxon>Sar</taxon>
        <taxon>Alveolata</taxon>
        <taxon>Dinophyceae</taxon>
        <taxon>Suessiales</taxon>
        <taxon>Symbiodiniaceae</taxon>
        <taxon>Symbiodinium</taxon>
    </lineage>
</organism>
<dbReference type="OrthoDB" id="406415at2759"/>
<reference evidence="1" key="1">
    <citation type="submission" date="2021-02" db="EMBL/GenBank/DDBJ databases">
        <authorList>
            <person name="Dougan E. K."/>
            <person name="Rhodes N."/>
            <person name="Thang M."/>
            <person name="Chan C."/>
        </authorList>
    </citation>
    <scope>NUCLEOTIDE SEQUENCE</scope>
</reference>
<dbReference type="EMBL" id="CAJNDS010002529">
    <property type="protein sequence ID" value="CAE7513719.1"/>
    <property type="molecule type" value="Genomic_DNA"/>
</dbReference>
<dbReference type="AlphaFoldDB" id="A0A812T7B1"/>
<dbReference type="Proteomes" id="UP000604046">
    <property type="component" value="Unassembled WGS sequence"/>
</dbReference>
<sequence>MFKPITEILYEHPGEDTWCIIGKAGNRSLACALARKHRDMRAYVEYNHQRAELAGQVAALAQPRKVALPDGSTLKVRDYDDLFCMINGYYNMSREEALNDYEALTHMSEHFCSISKELVPDYNRLSLGYLVEESPAHARYIKSLLMSDRPVEHLNQSDIDVFRTEAAIQCRMDNDHGGNCDVAWCNYRGCLDADGVTVRQTDYGECPPV</sequence>
<name>A0A812T7B1_9DINO</name>